<dbReference type="InterPro" id="IPR000522">
    <property type="entry name" value="ABC_transptr_permease_BtuC"/>
</dbReference>
<feature type="transmembrane region" description="Helical" evidence="8">
    <location>
        <begin position="133"/>
        <end position="152"/>
    </location>
</feature>
<dbReference type="Pfam" id="PF01032">
    <property type="entry name" value="FecCD"/>
    <property type="match status" value="1"/>
</dbReference>
<dbReference type="Gene3D" id="1.10.3470.10">
    <property type="entry name" value="ABC transporter involved in vitamin B12 uptake, BtuC"/>
    <property type="match status" value="1"/>
</dbReference>
<feature type="transmembrane region" description="Helical" evidence="8">
    <location>
        <begin position="201"/>
        <end position="226"/>
    </location>
</feature>
<evidence type="ECO:0000256" key="5">
    <source>
        <dbReference type="ARBA" id="ARBA00022692"/>
    </source>
</evidence>
<dbReference type="GO" id="GO:0033214">
    <property type="term" value="P:siderophore-iron import into cell"/>
    <property type="evidence" value="ECO:0007669"/>
    <property type="project" value="TreeGrafter"/>
</dbReference>
<dbReference type="AlphaFoldDB" id="A0A1H6J8R9"/>
<keyword evidence="3" id="KW-0813">Transport</keyword>
<evidence type="ECO:0000256" key="3">
    <source>
        <dbReference type="ARBA" id="ARBA00022448"/>
    </source>
</evidence>
<reference evidence="10" key="1">
    <citation type="submission" date="2016-10" db="EMBL/GenBank/DDBJ databases">
        <authorList>
            <person name="Varghese N."/>
            <person name="Submissions S."/>
        </authorList>
    </citation>
    <scope>NUCLEOTIDE SEQUENCE [LARGE SCALE GENOMIC DNA]</scope>
    <source>
        <strain evidence="10">DSM 13234</strain>
    </source>
</reference>
<evidence type="ECO:0000256" key="2">
    <source>
        <dbReference type="ARBA" id="ARBA00007935"/>
    </source>
</evidence>
<keyword evidence="7 8" id="KW-0472">Membrane</keyword>
<dbReference type="GO" id="GO:0022857">
    <property type="term" value="F:transmembrane transporter activity"/>
    <property type="evidence" value="ECO:0007669"/>
    <property type="project" value="InterPro"/>
</dbReference>
<feature type="transmembrane region" description="Helical" evidence="8">
    <location>
        <begin position="101"/>
        <end position="121"/>
    </location>
</feature>
<keyword evidence="10" id="KW-1185">Reference proteome</keyword>
<comment type="subcellular location">
    <subcellularLocation>
        <location evidence="1">Cell membrane</location>
        <topology evidence="1">Multi-pass membrane protein</topology>
    </subcellularLocation>
</comment>
<evidence type="ECO:0000256" key="8">
    <source>
        <dbReference type="SAM" id="Phobius"/>
    </source>
</evidence>
<evidence type="ECO:0000256" key="7">
    <source>
        <dbReference type="ARBA" id="ARBA00023136"/>
    </source>
</evidence>
<dbReference type="OrthoDB" id="9811975at2"/>
<feature type="transmembrane region" description="Helical" evidence="8">
    <location>
        <begin position="12"/>
        <end position="31"/>
    </location>
</feature>
<feature type="transmembrane region" description="Helical" evidence="8">
    <location>
        <begin position="287"/>
        <end position="305"/>
    </location>
</feature>
<evidence type="ECO:0000256" key="4">
    <source>
        <dbReference type="ARBA" id="ARBA00022475"/>
    </source>
</evidence>
<evidence type="ECO:0000256" key="6">
    <source>
        <dbReference type="ARBA" id="ARBA00022989"/>
    </source>
</evidence>
<organism evidence="9 10">
    <name type="scientific">Magnetospirillum fulvum</name>
    <name type="common">Rhodospirillum fulvum</name>
    <dbReference type="NCBI Taxonomy" id="1082"/>
    <lineage>
        <taxon>Bacteria</taxon>
        <taxon>Pseudomonadati</taxon>
        <taxon>Pseudomonadota</taxon>
        <taxon>Alphaproteobacteria</taxon>
        <taxon>Rhodospirillales</taxon>
        <taxon>Rhodospirillaceae</taxon>
        <taxon>Magnetospirillum</taxon>
    </lineage>
</organism>
<feature type="transmembrane region" description="Helical" evidence="8">
    <location>
        <begin position="246"/>
        <end position="275"/>
    </location>
</feature>
<dbReference type="RefSeq" id="WP_083386818.1">
    <property type="nucleotide sequence ID" value="NZ_FNWO01000015.1"/>
</dbReference>
<proteinExistence type="inferred from homology"/>
<evidence type="ECO:0000256" key="1">
    <source>
        <dbReference type="ARBA" id="ARBA00004651"/>
    </source>
</evidence>
<keyword evidence="6 8" id="KW-1133">Transmembrane helix</keyword>
<dbReference type="Proteomes" id="UP000182983">
    <property type="component" value="Unassembled WGS sequence"/>
</dbReference>
<protein>
    <submittedName>
        <fullName evidence="9">Iron complex transport system permease protein</fullName>
    </submittedName>
</protein>
<gene>
    <name evidence="9" type="ORF">SAMN04244559_03046</name>
</gene>
<comment type="similarity">
    <text evidence="2">Belongs to the binding-protein-dependent transport system permease family. FecCD subfamily.</text>
</comment>
<dbReference type="EMBL" id="FNWO01000015">
    <property type="protein sequence ID" value="SEH58423.1"/>
    <property type="molecule type" value="Genomic_DNA"/>
</dbReference>
<dbReference type="SUPFAM" id="SSF81345">
    <property type="entry name" value="ABC transporter involved in vitamin B12 uptake, BtuC"/>
    <property type="match status" value="1"/>
</dbReference>
<name>A0A1H6J8R9_MAGFU</name>
<dbReference type="PANTHER" id="PTHR30472">
    <property type="entry name" value="FERRIC ENTEROBACTIN TRANSPORT SYSTEM PERMEASE PROTEIN"/>
    <property type="match status" value="1"/>
</dbReference>
<feature type="transmembrane region" description="Helical" evidence="8">
    <location>
        <begin position="158"/>
        <end position="180"/>
    </location>
</feature>
<feature type="transmembrane region" description="Helical" evidence="8">
    <location>
        <begin position="74"/>
        <end position="95"/>
    </location>
</feature>
<dbReference type="GO" id="GO:0005886">
    <property type="term" value="C:plasma membrane"/>
    <property type="evidence" value="ECO:0007669"/>
    <property type="project" value="UniProtKB-SubCell"/>
</dbReference>
<sequence>MMPSRATLGRPGWPVVLAGVLGLVVVIDLSIGPFPVRPGEIVRFFLAWAGLDTMADERFRTLHTILIELRLPRVLTAILVGMALASSGASFQAVFRNPLVSPGLLGVLGGAAFGGALAMVLDGSRLLVETLSFAMGLAAVAVGVAIGTMFASASMITLVLGGLISSALFAALLSMIKYVADPLNQLPSIVYWLMGNLGQADLGRIGWSALPILAGVGVLTLCGRAIDALSMGDDEARAIGIPVTLLRYGLIAVATLISALTVSLAGMIGWVGLIVPHFARLLLGPGNARLIPASAILGAAFMVAADIVSRGLSTVEIPIGIVTELLGIPAFLIVLHRSRRGWA</sequence>
<dbReference type="InterPro" id="IPR037294">
    <property type="entry name" value="ABC_BtuC-like"/>
</dbReference>
<dbReference type="CDD" id="cd06550">
    <property type="entry name" value="TM_ABC_iron-siderophores_like"/>
    <property type="match status" value="1"/>
</dbReference>
<keyword evidence="4" id="KW-1003">Cell membrane</keyword>
<feature type="transmembrane region" description="Helical" evidence="8">
    <location>
        <begin position="317"/>
        <end position="335"/>
    </location>
</feature>
<dbReference type="PANTHER" id="PTHR30472:SF70">
    <property type="entry name" value="MOLYBDATE IMPORT SYSTEM PERMEASE PROTEIN MOLB"/>
    <property type="match status" value="1"/>
</dbReference>
<evidence type="ECO:0000313" key="9">
    <source>
        <dbReference type="EMBL" id="SEH58423.1"/>
    </source>
</evidence>
<accession>A0A1H6J8R9</accession>
<keyword evidence="5 8" id="KW-0812">Transmembrane</keyword>
<evidence type="ECO:0000313" key="10">
    <source>
        <dbReference type="Proteomes" id="UP000182983"/>
    </source>
</evidence>